<evidence type="ECO:0000313" key="3">
    <source>
        <dbReference type="Proteomes" id="UP000322667"/>
    </source>
</evidence>
<reference evidence="2 3" key="1">
    <citation type="submission" date="2019-07" db="EMBL/GenBank/DDBJ databases">
        <title>WGS assembly of Gossypium tomentosum.</title>
        <authorList>
            <person name="Chen Z.J."/>
            <person name="Sreedasyam A."/>
            <person name="Ando A."/>
            <person name="Song Q."/>
            <person name="De L."/>
            <person name="Hulse-Kemp A."/>
            <person name="Ding M."/>
            <person name="Ye W."/>
            <person name="Kirkbride R."/>
            <person name="Jenkins J."/>
            <person name="Plott C."/>
            <person name="Lovell J."/>
            <person name="Lin Y.-M."/>
            <person name="Vaughn R."/>
            <person name="Liu B."/>
            <person name="Li W."/>
            <person name="Simpson S."/>
            <person name="Scheffler B."/>
            <person name="Saski C."/>
            <person name="Grover C."/>
            <person name="Hu G."/>
            <person name="Conover J."/>
            <person name="Carlson J."/>
            <person name="Shu S."/>
            <person name="Boston L."/>
            <person name="Williams M."/>
            <person name="Peterson D."/>
            <person name="Mcgee K."/>
            <person name="Jones D."/>
            <person name="Wendel J."/>
            <person name="Stelly D."/>
            <person name="Grimwood J."/>
            <person name="Schmutz J."/>
        </authorList>
    </citation>
    <scope>NUCLEOTIDE SEQUENCE [LARGE SCALE GENOMIC DNA]</scope>
    <source>
        <strain evidence="2">7179.01</strain>
    </source>
</reference>
<dbReference type="AlphaFoldDB" id="A0A5D2NZH1"/>
<sequence length="68" mass="7557">MVADGTSMTPGMEELVGVCDGWEWYCRGVGWQTSWGGQGSFFLCYFLLLVWARVSSLGCFVLGFKGFE</sequence>
<keyword evidence="1" id="KW-1133">Transmembrane helix</keyword>
<organism evidence="2 3">
    <name type="scientific">Gossypium tomentosum</name>
    <name type="common">Hawaiian cotton</name>
    <name type="synonym">Gossypium sandvicense</name>
    <dbReference type="NCBI Taxonomy" id="34277"/>
    <lineage>
        <taxon>Eukaryota</taxon>
        <taxon>Viridiplantae</taxon>
        <taxon>Streptophyta</taxon>
        <taxon>Embryophyta</taxon>
        <taxon>Tracheophyta</taxon>
        <taxon>Spermatophyta</taxon>
        <taxon>Magnoliopsida</taxon>
        <taxon>eudicotyledons</taxon>
        <taxon>Gunneridae</taxon>
        <taxon>Pentapetalae</taxon>
        <taxon>rosids</taxon>
        <taxon>malvids</taxon>
        <taxon>Malvales</taxon>
        <taxon>Malvaceae</taxon>
        <taxon>Malvoideae</taxon>
        <taxon>Gossypium</taxon>
    </lineage>
</organism>
<keyword evidence="1" id="KW-0812">Transmembrane</keyword>
<accession>A0A5D2NZH1</accession>
<dbReference type="EMBL" id="CM017618">
    <property type="protein sequence ID" value="TYI08843.1"/>
    <property type="molecule type" value="Genomic_DNA"/>
</dbReference>
<gene>
    <name evidence="2" type="ORF">ES332_A09G030200v1</name>
</gene>
<protein>
    <submittedName>
        <fullName evidence="2">Uncharacterized protein</fullName>
    </submittedName>
</protein>
<keyword evidence="1" id="KW-0472">Membrane</keyword>
<dbReference type="Proteomes" id="UP000322667">
    <property type="component" value="Chromosome A09"/>
</dbReference>
<evidence type="ECO:0000256" key="1">
    <source>
        <dbReference type="SAM" id="Phobius"/>
    </source>
</evidence>
<feature type="transmembrane region" description="Helical" evidence="1">
    <location>
        <begin position="40"/>
        <end position="64"/>
    </location>
</feature>
<name>A0A5D2NZH1_GOSTO</name>
<proteinExistence type="predicted"/>
<evidence type="ECO:0000313" key="2">
    <source>
        <dbReference type="EMBL" id="TYI08843.1"/>
    </source>
</evidence>
<keyword evidence="3" id="KW-1185">Reference proteome</keyword>